<evidence type="ECO:0008006" key="3">
    <source>
        <dbReference type="Google" id="ProtNLM"/>
    </source>
</evidence>
<dbReference type="KEGG" id="pcat:Pcatena_14620"/>
<dbReference type="REBASE" id="310638">
    <property type="entry name" value="Pca31932ORF14610P"/>
</dbReference>
<dbReference type="Proteomes" id="UP000273154">
    <property type="component" value="Chromosome"/>
</dbReference>
<gene>
    <name evidence="1" type="ORF">Pcatena_14620</name>
</gene>
<evidence type="ECO:0000313" key="1">
    <source>
        <dbReference type="EMBL" id="BBH50875.1"/>
    </source>
</evidence>
<keyword evidence="2" id="KW-1185">Reference proteome</keyword>
<accession>A0A3G9KB48</accession>
<dbReference type="GeneID" id="88849748"/>
<dbReference type="AlphaFoldDB" id="A0A3G9KB48"/>
<reference evidence="2" key="1">
    <citation type="submission" date="2018-11" db="EMBL/GenBank/DDBJ databases">
        <title>Comparative genomics of Parolsenella catena and Libanicoccus massiliensis: Reclassification of Libanicoccus massiliensis as Parolsenella massiliensis comb. nov.</title>
        <authorList>
            <person name="Sakamoto M."/>
            <person name="Ikeyama N."/>
            <person name="Murakami T."/>
            <person name="Mori H."/>
            <person name="Yuki M."/>
            <person name="Ohkuma M."/>
        </authorList>
    </citation>
    <scope>NUCLEOTIDE SEQUENCE [LARGE SCALE GENOMIC DNA]</scope>
    <source>
        <strain evidence="2">JCM 31932</strain>
    </source>
</reference>
<proteinExistence type="predicted"/>
<dbReference type="EMBL" id="AP019367">
    <property type="protein sequence ID" value="BBH50875.1"/>
    <property type="molecule type" value="Genomic_DNA"/>
</dbReference>
<protein>
    <recommendedName>
        <fullName evidence="3">Type II restriction endonuclease</fullName>
    </recommendedName>
</protein>
<evidence type="ECO:0000313" key="2">
    <source>
        <dbReference type="Proteomes" id="UP000273154"/>
    </source>
</evidence>
<dbReference type="RefSeq" id="WP_198433400.1">
    <property type="nucleotide sequence ID" value="NZ_AP019367.1"/>
</dbReference>
<organism evidence="1 2">
    <name type="scientific">Parolsenella catena</name>
    <dbReference type="NCBI Taxonomy" id="2003188"/>
    <lineage>
        <taxon>Bacteria</taxon>
        <taxon>Bacillati</taxon>
        <taxon>Actinomycetota</taxon>
        <taxon>Coriobacteriia</taxon>
        <taxon>Coriobacteriales</taxon>
        <taxon>Atopobiaceae</taxon>
        <taxon>Parolsenella</taxon>
    </lineage>
</organism>
<sequence length="65" mass="7614">MLGILKITQHNPAPKWKYVPLQDFTSDSDIDWSQSVADIDRQLYAKYGLDDEEIQFIESHVKEMD</sequence>
<name>A0A3G9KB48_9ACTN</name>